<accession>A0A0A3XK80</accession>
<proteinExistence type="predicted"/>
<dbReference type="EMBL" id="JRPN01000042">
    <property type="protein sequence ID" value="KGT73659.1"/>
    <property type="molecule type" value="Genomic_DNA"/>
</dbReference>
<name>A0A0A3XK80_BRAJP</name>
<reference evidence="1 2" key="1">
    <citation type="submission" date="2014-09" db="EMBL/GenBank/DDBJ databases">
        <title>Draft genome of Bradyrhizobium japonicum Is-34.</title>
        <authorList>
            <person name="Tsurumaru H."/>
            <person name="Yamakawa T."/>
            <person name="Hashimoto S."/>
            <person name="Okizaki K."/>
            <person name="Kanesaki Y."/>
            <person name="Yoshikawa H."/>
            <person name="Yajima S."/>
        </authorList>
    </citation>
    <scope>NUCLEOTIDE SEQUENCE [LARGE SCALE GENOMIC DNA]</scope>
    <source>
        <strain evidence="1 2">Is-34</strain>
    </source>
</reference>
<evidence type="ECO:0000313" key="2">
    <source>
        <dbReference type="Proteomes" id="UP000030377"/>
    </source>
</evidence>
<dbReference type="Proteomes" id="UP000030377">
    <property type="component" value="Unassembled WGS sequence"/>
</dbReference>
<sequence length="132" mass="15257">MSDFTLDEKFNFAEMRAREATAEKHFFDAAQPFFPLGFSVGNRNHGHWDVFAQMCPGKASAWQAAHPEGSTSATDRDRERAFRIRGELGKVIVFDERWDPHRPHPRETLKFRSVLAAMVYIMEELMQEPARS</sequence>
<comment type="caution">
    <text evidence="1">The sequence shown here is derived from an EMBL/GenBank/DDBJ whole genome shotgun (WGS) entry which is preliminary data.</text>
</comment>
<protein>
    <submittedName>
        <fullName evidence="1">Uncharacterized protein</fullName>
    </submittedName>
</protein>
<dbReference type="AlphaFoldDB" id="A0A0A3XK80"/>
<organism evidence="1 2">
    <name type="scientific">Bradyrhizobium japonicum</name>
    <dbReference type="NCBI Taxonomy" id="375"/>
    <lineage>
        <taxon>Bacteria</taxon>
        <taxon>Pseudomonadati</taxon>
        <taxon>Pseudomonadota</taxon>
        <taxon>Alphaproteobacteria</taxon>
        <taxon>Hyphomicrobiales</taxon>
        <taxon>Nitrobacteraceae</taxon>
        <taxon>Bradyrhizobium</taxon>
    </lineage>
</organism>
<dbReference type="RefSeq" id="WP_041960469.1">
    <property type="nucleotide sequence ID" value="NZ_JRPN01000042.1"/>
</dbReference>
<gene>
    <name evidence="1" type="ORF">MA20_42635</name>
</gene>
<evidence type="ECO:0000313" key="1">
    <source>
        <dbReference type="EMBL" id="KGT73659.1"/>
    </source>
</evidence>